<gene>
    <name evidence="3" type="ORF">BDV95DRAFT_347966</name>
</gene>
<keyword evidence="2" id="KW-0812">Transmembrane</keyword>
<sequence>MLLSHTKRLCTILPSLIAATPQNTELVSSTQTILPVTLERAVPACAQPCLRTSLLRRFPTACTDQANLSCLCSRYSIDGESLGEVALGCIYAACPTVDSTAPSAYGVCLGERGAVSPTKTALTVVVTSSTRSIIMASSSVRIVTTSTSLSTLASTLPPSITSTSRPSSQPLPIPSDTVVADSVSITPSATSISTTPAVNATGIDNPGPKPMSPAQIAGLSVAAAATFIIAIGLMALSVFLRRRREQNEEVDILEKRTQSSSPGSYSPRFSQFFPQNSTQQTPPKQFPLLATTPYESRVISEARSRKKPYSNTLLKEVNPGSAIDMMHLNDNRQSQDPSLTHPLLRGAANNPSTSSVPLDQIGLALSAEASGNAAVPTQASQAHRKSATRQSKSSFRRTMDLSQRPTSVLTQNTVFEEDTMPERRRSSKLLPTPPIPIPPIRSFQPSRSPPAAQPRPQLKWANARQQVPQQPELFLDIPVRHSRTLPKVFMPAGTAELPQLGRLARTLAPNVKSNTTSNATSASELSNTEDIPDYYFTAHQDPSPLYVTPKASPSRVVRSRELPRVINVRSKASSSNLSRTTSRASTTARDSISSQTSFETVDANDPTPDDDDDEKQLSDDNKLSPVAESPISFLRYPKVPRASNQLVPRSPRSPQSRDSQGSPARLLKPSALLVKRRGETETLQLEDQFHMGHSAKPDLRNHMRDNRRHLRSTSVEAWAPDQSGGRAGRVQSGQFPKSPAMYDAAVLRPLTIRSKHQLEPPIEMGALKSPAWVPRLTPTRQGDDLLISVTYSKPGH</sequence>
<keyword evidence="4" id="KW-1185">Reference proteome</keyword>
<name>A0A7C8ICE1_9PLEO</name>
<feature type="region of interest" description="Disordered" evidence="1">
    <location>
        <begin position="534"/>
        <end position="670"/>
    </location>
</feature>
<dbReference type="OrthoDB" id="3946741at2759"/>
<evidence type="ECO:0000256" key="1">
    <source>
        <dbReference type="SAM" id="MobiDB-lite"/>
    </source>
</evidence>
<keyword evidence="2" id="KW-1133">Transmembrane helix</keyword>
<accession>A0A7C8ICE1</accession>
<dbReference type="Proteomes" id="UP000481861">
    <property type="component" value="Unassembled WGS sequence"/>
</dbReference>
<keyword evidence="2" id="KW-0472">Membrane</keyword>
<dbReference type="EMBL" id="JAADJZ010000007">
    <property type="protein sequence ID" value="KAF2873592.1"/>
    <property type="molecule type" value="Genomic_DNA"/>
</dbReference>
<feature type="region of interest" description="Disordered" evidence="1">
    <location>
        <begin position="251"/>
        <end position="287"/>
    </location>
</feature>
<feature type="transmembrane region" description="Helical" evidence="2">
    <location>
        <begin position="216"/>
        <end position="240"/>
    </location>
</feature>
<feature type="region of interest" description="Disordered" evidence="1">
    <location>
        <begin position="374"/>
        <end position="466"/>
    </location>
</feature>
<proteinExistence type="predicted"/>
<evidence type="ECO:0000256" key="2">
    <source>
        <dbReference type="SAM" id="Phobius"/>
    </source>
</evidence>
<evidence type="ECO:0008006" key="5">
    <source>
        <dbReference type="Google" id="ProtNLM"/>
    </source>
</evidence>
<feature type="compositionally biased region" description="Polar residues" evidence="1">
    <location>
        <begin position="272"/>
        <end position="283"/>
    </location>
</feature>
<reference evidence="3 4" key="1">
    <citation type="submission" date="2020-01" db="EMBL/GenBank/DDBJ databases">
        <authorList>
            <consortium name="DOE Joint Genome Institute"/>
            <person name="Haridas S."/>
            <person name="Albert R."/>
            <person name="Binder M."/>
            <person name="Bloem J."/>
            <person name="Labutti K."/>
            <person name="Salamov A."/>
            <person name="Andreopoulos B."/>
            <person name="Baker S.E."/>
            <person name="Barry K."/>
            <person name="Bills G."/>
            <person name="Bluhm B.H."/>
            <person name="Cannon C."/>
            <person name="Castanera R."/>
            <person name="Culley D.E."/>
            <person name="Daum C."/>
            <person name="Ezra D."/>
            <person name="Gonzalez J.B."/>
            <person name="Henrissat B."/>
            <person name="Kuo A."/>
            <person name="Liang C."/>
            <person name="Lipzen A."/>
            <person name="Lutzoni F."/>
            <person name="Magnuson J."/>
            <person name="Mondo S."/>
            <person name="Nolan M."/>
            <person name="Ohm R."/>
            <person name="Pangilinan J."/>
            <person name="Park H.-J.H."/>
            <person name="Ramirez L."/>
            <person name="Alfaro M."/>
            <person name="Sun H."/>
            <person name="Tritt A."/>
            <person name="Yoshinaga Y."/>
            <person name="Zwiers L.-H.L."/>
            <person name="Turgeon B.G."/>
            <person name="Goodwin S.B."/>
            <person name="Spatafora J.W."/>
            <person name="Crous P.W."/>
            <person name="Grigoriev I.V."/>
        </authorList>
    </citation>
    <scope>NUCLEOTIDE SEQUENCE [LARGE SCALE GENOMIC DNA]</scope>
    <source>
        <strain evidence="3 4">CBS 611.86</strain>
    </source>
</reference>
<evidence type="ECO:0000313" key="3">
    <source>
        <dbReference type="EMBL" id="KAF2873592.1"/>
    </source>
</evidence>
<feature type="compositionally biased region" description="Polar residues" evidence="1">
    <location>
        <begin position="400"/>
        <end position="414"/>
    </location>
</feature>
<feature type="compositionally biased region" description="Low complexity" evidence="1">
    <location>
        <begin position="259"/>
        <end position="270"/>
    </location>
</feature>
<comment type="caution">
    <text evidence="3">The sequence shown here is derived from an EMBL/GenBank/DDBJ whole genome shotgun (WGS) entry which is preliminary data.</text>
</comment>
<feature type="compositionally biased region" description="Low complexity" evidence="1">
    <location>
        <begin position="569"/>
        <end position="594"/>
    </location>
</feature>
<dbReference type="AlphaFoldDB" id="A0A7C8ICE1"/>
<feature type="compositionally biased region" description="Low complexity" evidence="1">
    <location>
        <begin position="648"/>
        <end position="663"/>
    </location>
</feature>
<evidence type="ECO:0000313" key="4">
    <source>
        <dbReference type="Proteomes" id="UP000481861"/>
    </source>
</evidence>
<protein>
    <recommendedName>
        <fullName evidence="5">Extracellular membrane protein CFEM domain-containing protein</fullName>
    </recommendedName>
</protein>
<feature type="region of interest" description="Disordered" evidence="1">
    <location>
        <begin position="331"/>
        <end position="355"/>
    </location>
</feature>
<organism evidence="3 4">
    <name type="scientific">Massariosphaeria phaeospora</name>
    <dbReference type="NCBI Taxonomy" id="100035"/>
    <lineage>
        <taxon>Eukaryota</taxon>
        <taxon>Fungi</taxon>
        <taxon>Dikarya</taxon>
        <taxon>Ascomycota</taxon>
        <taxon>Pezizomycotina</taxon>
        <taxon>Dothideomycetes</taxon>
        <taxon>Pleosporomycetidae</taxon>
        <taxon>Pleosporales</taxon>
        <taxon>Pleosporales incertae sedis</taxon>
        <taxon>Massariosphaeria</taxon>
    </lineage>
</organism>